<dbReference type="AlphaFoldDB" id="A0A9W8YIZ4"/>
<evidence type="ECO:0000313" key="2">
    <source>
        <dbReference type="EMBL" id="KAJ4385220.1"/>
    </source>
</evidence>
<dbReference type="EMBL" id="JAPEVB010000008">
    <property type="protein sequence ID" value="KAJ4385220.1"/>
    <property type="molecule type" value="Genomic_DNA"/>
</dbReference>
<reference evidence="2" key="1">
    <citation type="submission" date="2022-10" db="EMBL/GenBank/DDBJ databases">
        <title>Tapping the CABI collections for fungal endophytes: first genome assemblies for Collariella, Neodidymelliopsis, Ascochyta clinopodiicola, Didymella pomorum, Didymosphaeria variabile, Neocosmospora piperis and Neocucurbitaria cava.</title>
        <authorList>
            <person name="Hill R."/>
        </authorList>
    </citation>
    <scope>NUCLEOTIDE SEQUENCE</scope>
    <source>
        <strain evidence="2">IMI 355082</strain>
    </source>
</reference>
<dbReference type="OrthoDB" id="10523595at2759"/>
<accession>A0A9W8YIZ4</accession>
<dbReference type="Proteomes" id="UP001140453">
    <property type="component" value="Unassembled WGS sequence"/>
</dbReference>
<sequence>MPCRNYWADTVSVLKAAHHLHDLPDTIGGRSLLKNDYITYQALFDMRVPATHYVAMFSSVRPVVGLTKADMLVWADRHLRLKASGHKAEVLEQVIRTTWKKDFGQNAVEPIRAREQNLSLAPTALDFSLPIRPRFITPESTLMRSSQSVVLPTDTYNSVEPSWAQEQNLSLARTVPDFPLPTRSRLMTPESTRMRSSADGQSAFSSVGTQTYGSQSFTLPSTTTSFNTPEQTRESGLRDDQARRPKTDVVKDTLAARLAAAQMDFIVQDVVRKVSSKKSVRTYGQGEIDLDARAVKALEGIEDELHRIAESLLLSLQEPEEEQAVDECQGTKFQESNEVEDETSSKGCSYEQTFLPGGALKEILPPSWLRQRKETPLQSIQVCFDIGSDGIEKEDFVVQLCNGR</sequence>
<keyword evidence="3" id="KW-1185">Reference proteome</keyword>
<evidence type="ECO:0000256" key="1">
    <source>
        <dbReference type="SAM" id="MobiDB-lite"/>
    </source>
</evidence>
<feature type="compositionally biased region" description="Basic and acidic residues" evidence="1">
    <location>
        <begin position="231"/>
        <end position="246"/>
    </location>
</feature>
<protein>
    <submittedName>
        <fullName evidence="2">Uncharacterized protein</fullName>
    </submittedName>
</protein>
<feature type="compositionally biased region" description="Polar residues" evidence="1">
    <location>
        <begin position="189"/>
        <end position="230"/>
    </location>
</feature>
<feature type="region of interest" description="Disordered" evidence="1">
    <location>
        <begin position="174"/>
        <end position="246"/>
    </location>
</feature>
<name>A0A9W8YIZ4_9PEZI</name>
<evidence type="ECO:0000313" key="3">
    <source>
        <dbReference type="Proteomes" id="UP001140453"/>
    </source>
</evidence>
<organism evidence="2 3">
    <name type="scientific">Gnomoniopsis smithogilvyi</name>
    <dbReference type="NCBI Taxonomy" id="1191159"/>
    <lineage>
        <taxon>Eukaryota</taxon>
        <taxon>Fungi</taxon>
        <taxon>Dikarya</taxon>
        <taxon>Ascomycota</taxon>
        <taxon>Pezizomycotina</taxon>
        <taxon>Sordariomycetes</taxon>
        <taxon>Sordariomycetidae</taxon>
        <taxon>Diaporthales</taxon>
        <taxon>Gnomoniaceae</taxon>
        <taxon>Gnomoniopsis</taxon>
    </lineage>
</organism>
<proteinExistence type="predicted"/>
<gene>
    <name evidence="2" type="ORF">N0V93_010281</name>
</gene>
<comment type="caution">
    <text evidence="2">The sequence shown here is derived from an EMBL/GenBank/DDBJ whole genome shotgun (WGS) entry which is preliminary data.</text>
</comment>